<accession>A0A838XK23</accession>
<organism evidence="2 3">
    <name type="scientific">Stappia taiwanensis</name>
    <dbReference type="NCBI Taxonomy" id="992267"/>
    <lineage>
        <taxon>Bacteria</taxon>
        <taxon>Pseudomonadati</taxon>
        <taxon>Pseudomonadota</taxon>
        <taxon>Alphaproteobacteria</taxon>
        <taxon>Hyphomicrobiales</taxon>
        <taxon>Stappiaceae</taxon>
        <taxon>Stappia</taxon>
    </lineage>
</organism>
<dbReference type="RefSeq" id="WP_181758646.1">
    <property type="nucleotide sequence ID" value="NZ_BMCR01000002.1"/>
</dbReference>
<reference evidence="2 3" key="1">
    <citation type="submission" date="2020-07" db="EMBL/GenBank/DDBJ databases">
        <authorList>
            <person name="Li M."/>
        </authorList>
    </citation>
    <scope>NUCLEOTIDE SEQUENCE [LARGE SCALE GENOMIC DNA]</scope>
    <source>
        <strain evidence="2 3">DSM 23284</strain>
    </source>
</reference>
<dbReference type="Proteomes" id="UP000559404">
    <property type="component" value="Unassembled WGS sequence"/>
</dbReference>
<dbReference type="PANTHER" id="PTHR36836">
    <property type="entry name" value="COLANIC ACID BIOSYNTHESIS PROTEIN WCAK"/>
    <property type="match status" value="1"/>
</dbReference>
<gene>
    <name evidence="2" type="ORF">H1W37_02155</name>
</gene>
<keyword evidence="3" id="KW-1185">Reference proteome</keyword>
<dbReference type="EMBL" id="JACEON010000002">
    <property type="protein sequence ID" value="MBA4610442.1"/>
    <property type="molecule type" value="Genomic_DNA"/>
</dbReference>
<dbReference type="GO" id="GO:0016740">
    <property type="term" value="F:transferase activity"/>
    <property type="evidence" value="ECO:0007669"/>
    <property type="project" value="UniProtKB-KW"/>
</dbReference>
<evidence type="ECO:0000313" key="2">
    <source>
        <dbReference type="EMBL" id="MBA4610442.1"/>
    </source>
</evidence>
<reference evidence="2 3" key="2">
    <citation type="submission" date="2020-08" db="EMBL/GenBank/DDBJ databases">
        <title>Stappia taiwanensis sp. nov., isolated from a coastal thermal spring.</title>
        <authorList>
            <person name="Kampfer P."/>
        </authorList>
    </citation>
    <scope>NUCLEOTIDE SEQUENCE [LARGE SCALE GENOMIC DNA]</scope>
    <source>
        <strain evidence="2 3">DSM 23284</strain>
    </source>
</reference>
<feature type="domain" description="Polysaccharide pyruvyl transferase" evidence="1">
    <location>
        <begin position="74"/>
        <end position="322"/>
    </location>
</feature>
<evidence type="ECO:0000313" key="3">
    <source>
        <dbReference type="Proteomes" id="UP000559404"/>
    </source>
</evidence>
<comment type="caution">
    <text evidence="2">The sequence shown here is derived from an EMBL/GenBank/DDBJ whole genome shotgun (WGS) entry which is preliminary data.</text>
</comment>
<proteinExistence type="predicted"/>
<evidence type="ECO:0000259" key="1">
    <source>
        <dbReference type="Pfam" id="PF04230"/>
    </source>
</evidence>
<protein>
    <submittedName>
        <fullName evidence="2">Polysaccharide pyruvyl transferase family protein</fullName>
    </submittedName>
</protein>
<dbReference type="Pfam" id="PF04230">
    <property type="entry name" value="PS_pyruv_trans"/>
    <property type="match status" value="1"/>
</dbReference>
<dbReference type="AlphaFoldDB" id="A0A838XK23"/>
<dbReference type="InterPro" id="IPR007345">
    <property type="entry name" value="Polysacch_pyruvyl_Trfase"/>
</dbReference>
<name>A0A838XK23_9HYPH</name>
<dbReference type="PANTHER" id="PTHR36836:SF1">
    <property type="entry name" value="COLANIC ACID BIOSYNTHESIS PROTEIN WCAK"/>
    <property type="match status" value="1"/>
</dbReference>
<sequence length="397" mass="42775">MTAALTPHRAPLKVLHLASFVGNLGDNAMHDGEYRTRAADLPFALDHCPCEVRQFIHWRERAFDAAFLAEANRADLVVIGGFSLFQLWRETTVSGTYLEATPELFAAIRRPILFHGLGCDATRGVSPLAVERSRAFLDALLAMDHCRFSLRNDGSVDLIRDHLGAAYADAMAIVPDGGLFAEPATGAVPGLAEGSRFIAINLAGDMPDKRYAGAGGEDLTKAFAADVAAGLNALLTADETLICVFVPHIYSDFGPIGAVLDALDDRLRRERVVVAGLAQGEGGWAPTFDLYRRAEAVVAMRYHACLASMGFGTPVFAVATHHKIAGQFAAYGLGARCHDWREGTDLSPLFAELARDLADPAPVRQRLGDIRASERAVLKRYHADLAGWLAGQVEGLL</sequence>
<keyword evidence="2" id="KW-0808">Transferase</keyword>